<dbReference type="GO" id="GO:0003856">
    <property type="term" value="F:3-dehydroquinate synthase activity"/>
    <property type="evidence" value="ECO:0007669"/>
    <property type="project" value="TreeGrafter"/>
</dbReference>
<reference evidence="4" key="1">
    <citation type="submission" date="2018-05" db="EMBL/GenBank/DDBJ databases">
        <authorList>
            <person name="Lanie J.A."/>
            <person name="Ng W.-L."/>
            <person name="Kazmierczak K.M."/>
            <person name="Andrzejewski T.M."/>
            <person name="Davidsen T.M."/>
            <person name="Wayne K.J."/>
            <person name="Tettelin H."/>
            <person name="Glass J.I."/>
            <person name="Rusch D."/>
            <person name="Podicherti R."/>
            <person name="Tsui H.-C.T."/>
            <person name="Winkler M.E."/>
        </authorList>
    </citation>
    <scope>NUCLEOTIDE SEQUENCE</scope>
</reference>
<dbReference type="SUPFAM" id="SSF56796">
    <property type="entry name" value="Dehydroquinate synthase-like"/>
    <property type="match status" value="1"/>
</dbReference>
<feature type="non-terminal residue" evidence="4">
    <location>
        <position position="82"/>
    </location>
</feature>
<proteinExistence type="predicted"/>
<evidence type="ECO:0000259" key="3">
    <source>
        <dbReference type="Pfam" id="PF01761"/>
    </source>
</evidence>
<accession>A0A382MB80</accession>
<dbReference type="GO" id="GO:0046872">
    <property type="term" value="F:metal ion binding"/>
    <property type="evidence" value="ECO:0007669"/>
    <property type="project" value="UniProtKB-KW"/>
</dbReference>
<sequence length="82" mass="9240">MPQILLKKLVKSLKRYNLKIYKLPVSEKTKTLNVANKIIEQLLQDNFNRSDCIISFGGGIVGDLSAFISSVTKRGMKFINIP</sequence>
<protein>
    <recommendedName>
        <fullName evidence="3">3-dehydroquinate synthase N-terminal domain-containing protein</fullName>
    </recommendedName>
</protein>
<dbReference type="InterPro" id="IPR030960">
    <property type="entry name" value="DHQS/DOIS_N"/>
</dbReference>
<dbReference type="PANTHER" id="PTHR43622">
    <property type="entry name" value="3-DEHYDROQUINATE SYNTHASE"/>
    <property type="match status" value="1"/>
</dbReference>
<evidence type="ECO:0000256" key="2">
    <source>
        <dbReference type="ARBA" id="ARBA00023027"/>
    </source>
</evidence>
<dbReference type="Gene3D" id="3.40.50.1970">
    <property type="match status" value="1"/>
</dbReference>
<dbReference type="Pfam" id="PF01761">
    <property type="entry name" value="DHQ_synthase"/>
    <property type="match status" value="1"/>
</dbReference>
<evidence type="ECO:0000256" key="1">
    <source>
        <dbReference type="ARBA" id="ARBA00022723"/>
    </source>
</evidence>
<evidence type="ECO:0000313" key="4">
    <source>
        <dbReference type="EMBL" id="SVC44501.1"/>
    </source>
</evidence>
<feature type="domain" description="3-dehydroquinate synthase N-terminal" evidence="3">
    <location>
        <begin position="22"/>
        <end position="82"/>
    </location>
</feature>
<keyword evidence="1" id="KW-0479">Metal-binding</keyword>
<dbReference type="AlphaFoldDB" id="A0A382MB80"/>
<dbReference type="EMBL" id="UINC01091602">
    <property type="protein sequence ID" value="SVC44501.1"/>
    <property type="molecule type" value="Genomic_DNA"/>
</dbReference>
<keyword evidence="2" id="KW-0520">NAD</keyword>
<dbReference type="PANTHER" id="PTHR43622:SF1">
    <property type="entry name" value="3-DEHYDROQUINATE SYNTHASE"/>
    <property type="match status" value="1"/>
</dbReference>
<dbReference type="InterPro" id="IPR050071">
    <property type="entry name" value="Dehydroquinate_synthase"/>
</dbReference>
<name>A0A382MB80_9ZZZZ</name>
<organism evidence="4">
    <name type="scientific">marine metagenome</name>
    <dbReference type="NCBI Taxonomy" id="408172"/>
    <lineage>
        <taxon>unclassified sequences</taxon>
        <taxon>metagenomes</taxon>
        <taxon>ecological metagenomes</taxon>
    </lineage>
</organism>
<gene>
    <name evidence="4" type="ORF">METZ01_LOCUS297355</name>
</gene>